<comment type="caution">
    <text evidence="7">The sequence shown here is derived from an EMBL/GenBank/DDBJ whole genome shotgun (WGS) entry which is preliminary data.</text>
</comment>
<feature type="transmembrane region" description="Helical" evidence="6">
    <location>
        <begin position="52"/>
        <end position="72"/>
    </location>
</feature>
<feature type="transmembrane region" description="Helical" evidence="6">
    <location>
        <begin position="12"/>
        <end position="32"/>
    </location>
</feature>
<keyword evidence="5 6" id="KW-0472">Membrane</keyword>
<gene>
    <name evidence="7" type="ORF">chiPu_0021870</name>
</gene>
<evidence type="ECO:0000256" key="2">
    <source>
        <dbReference type="ARBA" id="ARBA00007018"/>
    </source>
</evidence>
<dbReference type="GO" id="GO:0016020">
    <property type="term" value="C:membrane"/>
    <property type="evidence" value="ECO:0007669"/>
    <property type="project" value="UniProtKB-SubCell"/>
</dbReference>
<dbReference type="Pfam" id="PF03006">
    <property type="entry name" value="HlyIII"/>
    <property type="match status" value="1"/>
</dbReference>
<evidence type="ECO:0000256" key="5">
    <source>
        <dbReference type="ARBA" id="ARBA00023136"/>
    </source>
</evidence>
<dbReference type="InterPro" id="IPR004254">
    <property type="entry name" value="AdipoR/HlyIII-related"/>
</dbReference>
<dbReference type="GO" id="GO:0038023">
    <property type="term" value="F:signaling receptor activity"/>
    <property type="evidence" value="ECO:0007669"/>
    <property type="project" value="TreeGrafter"/>
</dbReference>
<keyword evidence="8" id="KW-1185">Reference proteome</keyword>
<feature type="transmembrane region" description="Helical" evidence="6">
    <location>
        <begin position="119"/>
        <end position="140"/>
    </location>
</feature>
<feature type="transmembrane region" description="Helical" evidence="6">
    <location>
        <begin position="84"/>
        <end position="107"/>
    </location>
</feature>
<dbReference type="OrthoDB" id="529367at2759"/>
<dbReference type="EMBL" id="BEZZ01005116">
    <property type="protein sequence ID" value="GCC16469.1"/>
    <property type="molecule type" value="Genomic_DNA"/>
</dbReference>
<evidence type="ECO:0000256" key="6">
    <source>
        <dbReference type="SAM" id="Phobius"/>
    </source>
</evidence>
<dbReference type="Proteomes" id="UP000287033">
    <property type="component" value="Unassembled WGS sequence"/>
</dbReference>
<proteinExistence type="inferred from homology"/>
<comment type="similarity">
    <text evidence="2">Belongs to the ADIPOR family.</text>
</comment>
<dbReference type="PANTHER" id="PTHR20855:SF39">
    <property type="entry name" value="MEMBRANE PROGESTIN RECEPTOR DELTA"/>
    <property type="match status" value="1"/>
</dbReference>
<evidence type="ECO:0000256" key="3">
    <source>
        <dbReference type="ARBA" id="ARBA00022692"/>
    </source>
</evidence>
<accession>A0A401RE87</accession>
<dbReference type="AlphaFoldDB" id="A0A401RE87"/>
<protein>
    <recommendedName>
        <fullName evidence="9">Progestin and adipoQ receptor family member VI</fullName>
    </recommendedName>
</protein>
<reference evidence="7 8" key="1">
    <citation type="journal article" date="2018" name="Nat. Ecol. Evol.">
        <title>Shark genomes provide insights into elasmobranch evolution and the origin of vertebrates.</title>
        <authorList>
            <person name="Hara Y"/>
            <person name="Yamaguchi K"/>
            <person name="Onimaru K"/>
            <person name="Kadota M"/>
            <person name="Koyanagi M"/>
            <person name="Keeley SD"/>
            <person name="Tatsumi K"/>
            <person name="Tanaka K"/>
            <person name="Motone F"/>
            <person name="Kageyama Y"/>
            <person name="Nozu R"/>
            <person name="Adachi N"/>
            <person name="Nishimura O"/>
            <person name="Nakagawa R"/>
            <person name="Tanegashima C"/>
            <person name="Kiyatake I"/>
            <person name="Matsumoto R"/>
            <person name="Murakumo K"/>
            <person name="Nishida K"/>
            <person name="Terakita A"/>
            <person name="Kuratani S"/>
            <person name="Sato K"/>
            <person name="Hyodo S Kuraku.S."/>
        </authorList>
    </citation>
    <scope>NUCLEOTIDE SEQUENCE [LARGE SCALE GENOMIC DNA]</scope>
</reference>
<evidence type="ECO:0000313" key="7">
    <source>
        <dbReference type="EMBL" id="GCC16469.1"/>
    </source>
</evidence>
<keyword evidence="4 6" id="KW-1133">Transmembrane helix</keyword>
<evidence type="ECO:0000256" key="1">
    <source>
        <dbReference type="ARBA" id="ARBA00004141"/>
    </source>
</evidence>
<comment type="subcellular location">
    <subcellularLocation>
        <location evidence="1">Membrane</location>
        <topology evidence="1">Multi-pass membrane protein</topology>
    </subcellularLocation>
</comment>
<sequence length="186" mass="21949">MASLGDYWRWRLALRGRPLTVLSLVCCRYFLWRFLALSRSVDFYNEAYAWPLFVYMLVICLYPFISSCAHTFSTMSAHVRHVCYFLDYGALSLYSLGCAVSYRAYIMPDRWINSTLHCYFTHVAVFNSLVCTTLSCYSRFLEIEQPKLSKMLRITAFSLPFLFDNIPLFYRVRKPQTGYYSEGHRE</sequence>
<name>A0A401RE87_CHIPU</name>
<keyword evidence="3 6" id="KW-0812">Transmembrane</keyword>
<evidence type="ECO:0008006" key="9">
    <source>
        <dbReference type="Google" id="ProtNLM"/>
    </source>
</evidence>
<evidence type="ECO:0000313" key="8">
    <source>
        <dbReference type="Proteomes" id="UP000287033"/>
    </source>
</evidence>
<organism evidence="7 8">
    <name type="scientific">Chiloscyllium punctatum</name>
    <name type="common">Brownbanded bambooshark</name>
    <name type="synonym">Hemiscyllium punctatum</name>
    <dbReference type="NCBI Taxonomy" id="137246"/>
    <lineage>
        <taxon>Eukaryota</taxon>
        <taxon>Metazoa</taxon>
        <taxon>Chordata</taxon>
        <taxon>Craniata</taxon>
        <taxon>Vertebrata</taxon>
        <taxon>Chondrichthyes</taxon>
        <taxon>Elasmobranchii</taxon>
        <taxon>Galeomorphii</taxon>
        <taxon>Galeoidea</taxon>
        <taxon>Orectolobiformes</taxon>
        <taxon>Hemiscylliidae</taxon>
        <taxon>Chiloscyllium</taxon>
    </lineage>
</organism>
<dbReference type="PANTHER" id="PTHR20855">
    <property type="entry name" value="ADIPOR/PROGESTIN RECEPTOR-RELATED"/>
    <property type="match status" value="1"/>
</dbReference>
<dbReference type="STRING" id="137246.A0A401RE87"/>
<evidence type="ECO:0000256" key="4">
    <source>
        <dbReference type="ARBA" id="ARBA00022989"/>
    </source>
</evidence>